<sequence length="72" mass="8490">MYGKENSVTTNKVIRNSKNYHLRFLDDFYNQFPAFTDVFDEETWYVFVICFVAGTVLMAFILSKYVTIKAVE</sequence>
<dbReference type="OrthoDB" id="10014237at2759"/>
<dbReference type="Proteomes" id="UP000075809">
    <property type="component" value="Unassembled WGS sequence"/>
</dbReference>
<evidence type="ECO:0000313" key="2">
    <source>
        <dbReference type="EMBL" id="KYQ52779.1"/>
    </source>
</evidence>
<proteinExistence type="predicted"/>
<organism evidence="2 3">
    <name type="scientific">Mycetomoellerius zeteki</name>
    <dbReference type="NCBI Taxonomy" id="64791"/>
    <lineage>
        <taxon>Eukaryota</taxon>
        <taxon>Metazoa</taxon>
        <taxon>Ecdysozoa</taxon>
        <taxon>Arthropoda</taxon>
        <taxon>Hexapoda</taxon>
        <taxon>Insecta</taxon>
        <taxon>Pterygota</taxon>
        <taxon>Neoptera</taxon>
        <taxon>Endopterygota</taxon>
        <taxon>Hymenoptera</taxon>
        <taxon>Apocrita</taxon>
        <taxon>Aculeata</taxon>
        <taxon>Formicoidea</taxon>
        <taxon>Formicidae</taxon>
        <taxon>Myrmicinae</taxon>
        <taxon>Mycetomoellerius</taxon>
    </lineage>
</organism>
<evidence type="ECO:0000256" key="1">
    <source>
        <dbReference type="SAM" id="Phobius"/>
    </source>
</evidence>
<dbReference type="KEGG" id="mzt:108724900"/>
<keyword evidence="3" id="KW-1185">Reference proteome</keyword>
<protein>
    <submittedName>
        <fullName evidence="2">Uncharacterized protein</fullName>
    </submittedName>
</protein>
<name>A0A151WXZ0_9HYME</name>
<accession>A0A151WXZ0</accession>
<dbReference type="AlphaFoldDB" id="A0A151WXZ0"/>
<keyword evidence="1" id="KW-0812">Transmembrane</keyword>
<feature type="transmembrane region" description="Helical" evidence="1">
    <location>
        <begin position="44"/>
        <end position="62"/>
    </location>
</feature>
<gene>
    <name evidence="2" type="ORF">ALC60_08068</name>
</gene>
<dbReference type="EMBL" id="KQ982652">
    <property type="protein sequence ID" value="KYQ52779.1"/>
    <property type="molecule type" value="Genomic_DNA"/>
</dbReference>
<keyword evidence="1" id="KW-1133">Transmembrane helix</keyword>
<dbReference type="STRING" id="64791.A0A151WXZ0"/>
<reference evidence="2 3" key="1">
    <citation type="submission" date="2015-09" db="EMBL/GenBank/DDBJ databases">
        <title>Trachymyrmex zeteki WGS genome.</title>
        <authorList>
            <person name="Nygaard S."/>
            <person name="Hu H."/>
            <person name="Boomsma J."/>
            <person name="Zhang G."/>
        </authorList>
    </citation>
    <scope>NUCLEOTIDE SEQUENCE [LARGE SCALE GENOMIC DNA]</scope>
    <source>
        <strain evidence="2">Tzet28-1</strain>
        <tissue evidence="2">Whole body</tissue>
    </source>
</reference>
<evidence type="ECO:0000313" key="3">
    <source>
        <dbReference type="Proteomes" id="UP000075809"/>
    </source>
</evidence>
<keyword evidence="1" id="KW-0472">Membrane</keyword>